<proteinExistence type="predicted"/>
<evidence type="ECO:0000313" key="4">
    <source>
        <dbReference type="Proteomes" id="UP000886998"/>
    </source>
</evidence>
<evidence type="ECO:0000256" key="1">
    <source>
        <dbReference type="PROSITE-ProRule" id="PRU00042"/>
    </source>
</evidence>
<reference evidence="3" key="1">
    <citation type="submission" date="2020-08" db="EMBL/GenBank/DDBJ databases">
        <title>Multicomponent nature underlies the extraordinary mechanical properties of spider dragline silk.</title>
        <authorList>
            <person name="Kono N."/>
            <person name="Nakamura H."/>
            <person name="Mori M."/>
            <person name="Yoshida Y."/>
            <person name="Ohtoshi R."/>
            <person name="Malay A.D."/>
            <person name="Moran D.A.P."/>
            <person name="Tomita M."/>
            <person name="Numata K."/>
            <person name="Arakawa K."/>
        </authorList>
    </citation>
    <scope>NUCLEOTIDE SEQUENCE</scope>
</reference>
<dbReference type="GO" id="GO:0008270">
    <property type="term" value="F:zinc ion binding"/>
    <property type="evidence" value="ECO:0007669"/>
    <property type="project" value="UniProtKB-KW"/>
</dbReference>
<accession>A0A8X6X3M3</accession>
<dbReference type="EMBL" id="BMAV01005344">
    <property type="protein sequence ID" value="GFY46358.1"/>
    <property type="molecule type" value="Genomic_DNA"/>
</dbReference>
<evidence type="ECO:0000313" key="3">
    <source>
        <dbReference type="EMBL" id="GFY46358.1"/>
    </source>
</evidence>
<keyword evidence="4" id="KW-1185">Reference proteome</keyword>
<keyword evidence="1" id="KW-0479">Metal-binding</keyword>
<name>A0A8X6X3M3_9ARAC</name>
<protein>
    <submittedName>
        <fullName evidence="3">Zinc finger protein 16</fullName>
    </submittedName>
</protein>
<comment type="caution">
    <text evidence="3">The sequence shown here is derived from an EMBL/GenBank/DDBJ whole genome shotgun (WGS) entry which is preliminary data.</text>
</comment>
<evidence type="ECO:0000259" key="2">
    <source>
        <dbReference type="PROSITE" id="PS50157"/>
    </source>
</evidence>
<keyword evidence="1" id="KW-0863">Zinc-finger</keyword>
<gene>
    <name evidence="3" type="primary">NCL1_47922</name>
    <name evidence="3" type="ORF">TNIN_84721</name>
</gene>
<keyword evidence="1" id="KW-0862">Zinc</keyword>
<dbReference type="Proteomes" id="UP000886998">
    <property type="component" value="Unassembled WGS sequence"/>
</dbReference>
<dbReference type="PROSITE" id="PS50157">
    <property type="entry name" value="ZINC_FINGER_C2H2_2"/>
    <property type="match status" value="1"/>
</dbReference>
<dbReference type="InterPro" id="IPR013087">
    <property type="entry name" value="Znf_C2H2_type"/>
</dbReference>
<organism evidence="3 4">
    <name type="scientific">Trichonephila inaurata madagascariensis</name>
    <dbReference type="NCBI Taxonomy" id="2747483"/>
    <lineage>
        <taxon>Eukaryota</taxon>
        <taxon>Metazoa</taxon>
        <taxon>Ecdysozoa</taxon>
        <taxon>Arthropoda</taxon>
        <taxon>Chelicerata</taxon>
        <taxon>Arachnida</taxon>
        <taxon>Araneae</taxon>
        <taxon>Araneomorphae</taxon>
        <taxon>Entelegynae</taxon>
        <taxon>Araneoidea</taxon>
        <taxon>Nephilidae</taxon>
        <taxon>Trichonephila</taxon>
        <taxon>Trichonephila inaurata</taxon>
    </lineage>
</organism>
<sequence>MDDKTFSNEYETPTENKLERTFVTLPPFSSIRTKAFEIDRNEYRSIVNEEILNYSPQSTAINCSMPMENCWKDPSPSNPSGLVYCLQGQNNFQEFQTNSIFKCSKPSGVSTEVPGSVLQDSVDISSVGDCIPAACDSLLGMDCQHNDFQSENLDSRSEDLIWTEHPLFDPKAEVSVLQRDHLDANVRKNSESKSASIELKKQEFELDSGFRFYDSSTNSDPLTENYNFHSRTEKTSFEKIYCEKCFKTFNRKHALLKHKCVNSSDKDFQKVDCQQHVSMEQLSMI</sequence>
<dbReference type="AlphaFoldDB" id="A0A8X6X3M3"/>
<feature type="domain" description="C2H2-type" evidence="2">
    <location>
        <begin position="240"/>
        <end position="267"/>
    </location>
</feature>